<keyword evidence="1" id="KW-1133">Transmembrane helix</keyword>
<proteinExistence type="predicted"/>
<feature type="chain" id="PRO_5012021596" evidence="2">
    <location>
        <begin position="30"/>
        <end position="264"/>
    </location>
</feature>
<name>A0A2B4RWW2_STYPI</name>
<sequence length="264" mass="30135">MGFLVVSLWYMFVPVWLSLLLPSTQEGQAEEGCHEYLTNFAGVAANFTSCAIQHSRPFQFCCKCQKAYVSAVNKYRAIVRNKHCYSDLVMAEQHQIVESANGFVANLWKSSHCPDCFQEDGGSVKEEITEFFEKWEAVQHCFLNNSRIHLIPVPTNGSYHNISGLQSVCDDCRNSYSYLEESYKKIARSDTEEFKVCADVSASMNYTRHRWSNTFHCVKIQNDLVSVVALTVFFCFLPVIFYSAVRLQGTSNDRKTKNMRATLT</sequence>
<dbReference type="STRING" id="50429.A0A2B4RWW2"/>
<comment type="caution">
    <text evidence="3">The sequence shown here is derived from an EMBL/GenBank/DDBJ whole genome shotgun (WGS) entry which is preliminary data.</text>
</comment>
<evidence type="ECO:0000313" key="4">
    <source>
        <dbReference type="Proteomes" id="UP000225706"/>
    </source>
</evidence>
<feature type="transmembrane region" description="Helical" evidence="1">
    <location>
        <begin position="224"/>
        <end position="245"/>
    </location>
</feature>
<dbReference type="InterPro" id="IPR019172">
    <property type="entry name" value="Osteopetrosis-assoc_TM_1"/>
</dbReference>
<gene>
    <name evidence="3" type="primary">Ostm1</name>
    <name evidence="3" type="ORF">AWC38_SpisGene12519</name>
</gene>
<dbReference type="PANTHER" id="PTHR15644:SF2">
    <property type="entry name" value="OSTEOPETROSIS-ASSOCIATED TRANSMEMBRANE PROTEIN 1"/>
    <property type="match status" value="1"/>
</dbReference>
<protein>
    <submittedName>
        <fullName evidence="3">Osteopetrosis-associated transmembrane protein 1</fullName>
    </submittedName>
</protein>
<dbReference type="Pfam" id="PF09777">
    <property type="entry name" value="OSTMP1"/>
    <property type="match status" value="1"/>
</dbReference>
<accession>A0A2B4RWW2</accession>
<evidence type="ECO:0000256" key="1">
    <source>
        <dbReference type="SAM" id="Phobius"/>
    </source>
</evidence>
<dbReference type="GO" id="GO:0005829">
    <property type="term" value="C:cytosol"/>
    <property type="evidence" value="ECO:0007669"/>
    <property type="project" value="TreeGrafter"/>
</dbReference>
<dbReference type="PANTHER" id="PTHR15644">
    <property type="entry name" value="OSTEOPETROSIS ASSOCIATED TRANSMEMBRANE PROTEIN 1"/>
    <property type="match status" value="1"/>
</dbReference>
<dbReference type="OrthoDB" id="8021850at2759"/>
<organism evidence="3 4">
    <name type="scientific">Stylophora pistillata</name>
    <name type="common">Smooth cauliflower coral</name>
    <dbReference type="NCBI Taxonomy" id="50429"/>
    <lineage>
        <taxon>Eukaryota</taxon>
        <taxon>Metazoa</taxon>
        <taxon>Cnidaria</taxon>
        <taxon>Anthozoa</taxon>
        <taxon>Hexacorallia</taxon>
        <taxon>Scleractinia</taxon>
        <taxon>Astrocoeniina</taxon>
        <taxon>Pocilloporidae</taxon>
        <taxon>Stylophora</taxon>
    </lineage>
</organism>
<dbReference type="EMBL" id="LSMT01000224">
    <property type="protein sequence ID" value="PFX22944.1"/>
    <property type="molecule type" value="Genomic_DNA"/>
</dbReference>
<evidence type="ECO:0000256" key="2">
    <source>
        <dbReference type="SAM" id="SignalP"/>
    </source>
</evidence>
<reference evidence="4" key="1">
    <citation type="journal article" date="2017" name="bioRxiv">
        <title>Comparative analysis of the genomes of Stylophora pistillata and Acropora digitifera provides evidence for extensive differences between species of corals.</title>
        <authorList>
            <person name="Voolstra C.R."/>
            <person name="Li Y."/>
            <person name="Liew Y.J."/>
            <person name="Baumgarten S."/>
            <person name="Zoccola D."/>
            <person name="Flot J.-F."/>
            <person name="Tambutte S."/>
            <person name="Allemand D."/>
            <person name="Aranda M."/>
        </authorList>
    </citation>
    <scope>NUCLEOTIDE SEQUENCE [LARGE SCALE GENOMIC DNA]</scope>
</reference>
<keyword evidence="4" id="KW-1185">Reference proteome</keyword>
<keyword evidence="1" id="KW-0472">Membrane</keyword>
<dbReference type="Proteomes" id="UP000225706">
    <property type="component" value="Unassembled WGS sequence"/>
</dbReference>
<dbReference type="AlphaFoldDB" id="A0A2B4RWW2"/>
<evidence type="ECO:0000313" key="3">
    <source>
        <dbReference type="EMBL" id="PFX22944.1"/>
    </source>
</evidence>
<keyword evidence="2" id="KW-0732">Signal</keyword>
<keyword evidence="1 3" id="KW-0812">Transmembrane</keyword>
<feature type="signal peptide" evidence="2">
    <location>
        <begin position="1"/>
        <end position="29"/>
    </location>
</feature>